<evidence type="ECO:0000313" key="1">
    <source>
        <dbReference type="EMBL" id="VFJ53898.1"/>
    </source>
</evidence>
<protein>
    <submittedName>
        <fullName evidence="1">Uncharacterized protein</fullName>
    </submittedName>
</protein>
<reference evidence="1" key="1">
    <citation type="submission" date="2019-02" db="EMBL/GenBank/DDBJ databases">
        <authorList>
            <person name="Gruber-Vodicka R. H."/>
            <person name="Seah K. B. B."/>
        </authorList>
    </citation>
    <scope>NUCLEOTIDE SEQUENCE</scope>
    <source>
        <strain evidence="1">BECK_BZ106</strain>
    </source>
</reference>
<gene>
    <name evidence="1" type="ORF">BECKFW1821B_GA0114236_101624</name>
</gene>
<accession>A0A450SK70</accession>
<sequence>MLCRHTAMGFPRQRVRARKSEPQSNLIRWKRLELLIMSVSRYTVHDHGGFTTQNNEKLMLIYNKYVT</sequence>
<proteinExistence type="predicted"/>
<name>A0A450SK70_9GAMM</name>
<dbReference type="AlphaFoldDB" id="A0A450SK70"/>
<dbReference type="EMBL" id="CAADFD010000016">
    <property type="protein sequence ID" value="VFJ53898.1"/>
    <property type="molecule type" value="Genomic_DNA"/>
</dbReference>
<organism evidence="1">
    <name type="scientific">Candidatus Kentrum sp. FW</name>
    <dbReference type="NCBI Taxonomy" id="2126338"/>
    <lineage>
        <taxon>Bacteria</taxon>
        <taxon>Pseudomonadati</taxon>
        <taxon>Pseudomonadota</taxon>
        <taxon>Gammaproteobacteria</taxon>
        <taxon>Candidatus Kentrum</taxon>
    </lineage>
</organism>